<dbReference type="Pfam" id="PF01978">
    <property type="entry name" value="TrmB"/>
    <property type="match status" value="1"/>
</dbReference>
<dbReference type="InterPro" id="IPR011991">
    <property type="entry name" value="ArsR-like_HTH"/>
</dbReference>
<comment type="caution">
    <text evidence="2">The sequence shown here is derived from an EMBL/GenBank/DDBJ whole genome shotgun (WGS) entry which is preliminary data.</text>
</comment>
<keyword evidence="3" id="KW-1185">Reference proteome</keyword>
<dbReference type="SMART" id="SM00418">
    <property type="entry name" value="HTH_ARSR"/>
    <property type="match status" value="1"/>
</dbReference>
<feature type="domain" description="HTH arsR-type" evidence="1">
    <location>
        <begin position="20"/>
        <end position="105"/>
    </location>
</feature>
<dbReference type="SUPFAM" id="SSF46785">
    <property type="entry name" value="Winged helix' DNA-binding domain"/>
    <property type="match status" value="1"/>
</dbReference>
<dbReference type="Gene3D" id="1.10.10.10">
    <property type="entry name" value="Winged helix-like DNA-binding domain superfamily/Winged helix DNA-binding domain"/>
    <property type="match status" value="1"/>
</dbReference>
<dbReference type="Proteomes" id="UP001596398">
    <property type="component" value="Unassembled WGS sequence"/>
</dbReference>
<proteinExistence type="predicted"/>
<evidence type="ECO:0000313" key="3">
    <source>
        <dbReference type="Proteomes" id="UP001596398"/>
    </source>
</evidence>
<evidence type="ECO:0000313" key="2">
    <source>
        <dbReference type="EMBL" id="MFC7235270.1"/>
    </source>
</evidence>
<dbReference type="InterPro" id="IPR002831">
    <property type="entry name" value="Tscrpt_reg_TrmB_N"/>
</dbReference>
<dbReference type="AlphaFoldDB" id="A0ABD5ZP77"/>
<dbReference type="CDD" id="cd00090">
    <property type="entry name" value="HTH_ARSR"/>
    <property type="match status" value="1"/>
</dbReference>
<dbReference type="InterPro" id="IPR036388">
    <property type="entry name" value="WH-like_DNA-bd_sf"/>
</dbReference>
<dbReference type="EMBL" id="JBHTAP010000001">
    <property type="protein sequence ID" value="MFC7235270.1"/>
    <property type="molecule type" value="Genomic_DNA"/>
</dbReference>
<protein>
    <submittedName>
        <fullName evidence="2">Helix-turn-helix domain-containing protein</fullName>
    </submittedName>
</protein>
<sequence length="137" mass="15377">MVDSMAEMLGRELECESLLDCFHGLSDLDRRAFAILVEADGPLTVDELAAEIDRERTTAYRSLRRLAEAGVVEKEQRSFDSGSYYHVFAPAPPDEVADAMQRMLNDWYAEMGQLIAEFREKYDGAADGERAAPPEPE</sequence>
<organism evidence="2 3">
    <name type="scientific">Halosegnis marinus</name>
    <dbReference type="NCBI Taxonomy" id="3034023"/>
    <lineage>
        <taxon>Archaea</taxon>
        <taxon>Methanobacteriati</taxon>
        <taxon>Methanobacteriota</taxon>
        <taxon>Stenosarchaea group</taxon>
        <taxon>Halobacteria</taxon>
        <taxon>Halobacteriales</taxon>
        <taxon>Natronomonadaceae</taxon>
        <taxon>Halosegnis</taxon>
    </lineage>
</organism>
<dbReference type="GeneID" id="79266960"/>
<reference evidence="2 3" key="1">
    <citation type="journal article" date="2019" name="Int. J. Syst. Evol. Microbiol.">
        <title>The Global Catalogue of Microorganisms (GCM) 10K type strain sequencing project: providing services to taxonomists for standard genome sequencing and annotation.</title>
        <authorList>
            <consortium name="The Broad Institute Genomics Platform"/>
            <consortium name="The Broad Institute Genome Sequencing Center for Infectious Disease"/>
            <person name="Wu L."/>
            <person name="Ma J."/>
        </authorList>
    </citation>
    <scope>NUCLEOTIDE SEQUENCE [LARGE SCALE GENOMIC DNA]</scope>
    <source>
        <strain evidence="2 3">DT85</strain>
    </source>
</reference>
<dbReference type="InterPro" id="IPR001845">
    <property type="entry name" value="HTH_ArsR_DNA-bd_dom"/>
</dbReference>
<dbReference type="RefSeq" id="WP_276233400.1">
    <property type="nucleotide sequence ID" value="NZ_CP119802.1"/>
</dbReference>
<dbReference type="InterPro" id="IPR036390">
    <property type="entry name" value="WH_DNA-bd_sf"/>
</dbReference>
<name>A0ABD5ZP77_9EURY</name>
<evidence type="ECO:0000259" key="1">
    <source>
        <dbReference type="SMART" id="SM00418"/>
    </source>
</evidence>
<gene>
    <name evidence="2" type="ORF">ACFQJ4_08085</name>
</gene>
<accession>A0ABD5ZP77</accession>